<gene>
    <name evidence="1" type="ORF">PG999_000491</name>
</gene>
<organism evidence="1 2">
    <name type="scientific">Apiospora kogelbergensis</name>
    <dbReference type="NCBI Taxonomy" id="1337665"/>
    <lineage>
        <taxon>Eukaryota</taxon>
        <taxon>Fungi</taxon>
        <taxon>Dikarya</taxon>
        <taxon>Ascomycota</taxon>
        <taxon>Pezizomycotina</taxon>
        <taxon>Sordariomycetes</taxon>
        <taxon>Xylariomycetidae</taxon>
        <taxon>Amphisphaeriales</taxon>
        <taxon>Apiosporaceae</taxon>
        <taxon>Apiospora</taxon>
    </lineage>
</organism>
<dbReference type="Proteomes" id="UP001392437">
    <property type="component" value="Unassembled WGS sequence"/>
</dbReference>
<evidence type="ECO:0000313" key="2">
    <source>
        <dbReference type="Proteomes" id="UP001392437"/>
    </source>
</evidence>
<accession>A0AAW0RBV9</accession>
<evidence type="ECO:0000313" key="1">
    <source>
        <dbReference type="EMBL" id="KAK8132318.1"/>
    </source>
</evidence>
<proteinExistence type="predicted"/>
<name>A0AAW0RBV9_9PEZI</name>
<sequence length="116" mass="13081">MLANDPAPSSSQLLTWIIQPQVGRSSASRQLNIRHCLFSRLGPFSSHQLNSRQYRRTNQFLEGSRTMASNMYLAPPTTPPIHFDRPLHHRTSYLASGFAVDAQPHSIIPRESAIRS</sequence>
<keyword evidence="2" id="KW-1185">Reference proteome</keyword>
<dbReference type="AlphaFoldDB" id="A0AAW0RBV9"/>
<comment type="caution">
    <text evidence="1">The sequence shown here is derived from an EMBL/GenBank/DDBJ whole genome shotgun (WGS) entry which is preliminary data.</text>
</comment>
<dbReference type="EMBL" id="JAQQWP010000001">
    <property type="protein sequence ID" value="KAK8132318.1"/>
    <property type="molecule type" value="Genomic_DNA"/>
</dbReference>
<protein>
    <submittedName>
        <fullName evidence="1">Uncharacterized protein</fullName>
    </submittedName>
</protein>
<reference evidence="1 2" key="1">
    <citation type="submission" date="2023-01" db="EMBL/GenBank/DDBJ databases">
        <title>Analysis of 21 Apiospora genomes using comparative genomics revels a genus with tremendous synthesis potential of carbohydrate active enzymes and secondary metabolites.</title>
        <authorList>
            <person name="Sorensen T."/>
        </authorList>
    </citation>
    <scope>NUCLEOTIDE SEQUENCE [LARGE SCALE GENOMIC DNA]</scope>
    <source>
        <strain evidence="1 2">CBS 117206</strain>
    </source>
</reference>